<sequence>MPAIPLPFVISLLLAILLVRMLVQGHATRQPAVIFLAACTLLMTTVGLRWTFDLDFIRFLQPIVASLLPPIAWLCFSHLRRPATAPRAVHLLPVGLVALLSALWHHWQSPIDLVLALLYFGYGFALIRQARAGPDSLEAARLSDAACARRASLAAGWLIAGSGVIDLLIAADFNVYQGSHAASIVGIANLLTLPLVAYTIVLIGGSVPDEGDDGSPRAVVASEIERDAANEAPTASEDDHQVIQALDAIMRDKQLFRDPDLTLTRLSRRLGVPARAVSGAVNRVLGRNVSQAVNDYRIKEASRLLLETDLAITAIMFECGFQTKSNFNREFARMTGTTPSGYRRSGGVAISPEEPQPGTG</sequence>
<feature type="transmembrane region" description="Helical" evidence="5">
    <location>
        <begin position="113"/>
        <end position="130"/>
    </location>
</feature>
<protein>
    <submittedName>
        <fullName evidence="7">Transcriptional regulator, AraC family</fullName>
    </submittedName>
</protein>
<dbReference type="GO" id="GO:0003700">
    <property type="term" value="F:DNA-binding transcription factor activity"/>
    <property type="evidence" value="ECO:0007669"/>
    <property type="project" value="InterPro"/>
</dbReference>
<dbReference type="Gene3D" id="1.10.10.60">
    <property type="entry name" value="Homeodomain-like"/>
    <property type="match status" value="1"/>
</dbReference>
<dbReference type="PROSITE" id="PS01124">
    <property type="entry name" value="HTH_ARAC_FAMILY_2"/>
    <property type="match status" value="1"/>
</dbReference>
<keyword evidence="1" id="KW-0805">Transcription regulation</keyword>
<keyword evidence="2" id="KW-0238">DNA-binding</keyword>
<feature type="transmembrane region" description="Helical" evidence="5">
    <location>
        <begin position="151"/>
        <end position="171"/>
    </location>
</feature>
<dbReference type="PANTHER" id="PTHR43280">
    <property type="entry name" value="ARAC-FAMILY TRANSCRIPTIONAL REGULATOR"/>
    <property type="match status" value="1"/>
</dbReference>
<keyword evidence="3" id="KW-0804">Transcription</keyword>
<feature type="transmembrane region" description="Helical" evidence="5">
    <location>
        <begin position="6"/>
        <end position="23"/>
    </location>
</feature>
<dbReference type="SUPFAM" id="SSF46689">
    <property type="entry name" value="Homeodomain-like"/>
    <property type="match status" value="1"/>
</dbReference>
<proteinExistence type="predicted"/>
<keyword evidence="5" id="KW-0472">Membrane</keyword>
<feature type="domain" description="HTH araC/xylS-type" evidence="6">
    <location>
        <begin position="240"/>
        <end position="345"/>
    </location>
</feature>
<dbReference type="InterPro" id="IPR018060">
    <property type="entry name" value="HTH_AraC"/>
</dbReference>
<dbReference type="STRING" id="1365950.SAMN05428963_105345"/>
<dbReference type="PANTHER" id="PTHR43280:SF29">
    <property type="entry name" value="ARAC-FAMILY TRANSCRIPTIONAL REGULATOR"/>
    <property type="match status" value="1"/>
</dbReference>
<keyword evidence="8" id="KW-1185">Reference proteome</keyword>
<evidence type="ECO:0000256" key="1">
    <source>
        <dbReference type="ARBA" id="ARBA00023015"/>
    </source>
</evidence>
<evidence type="ECO:0000256" key="3">
    <source>
        <dbReference type="ARBA" id="ARBA00023163"/>
    </source>
</evidence>
<dbReference type="EMBL" id="FUXL01000005">
    <property type="protein sequence ID" value="SKA08688.1"/>
    <property type="molecule type" value="Genomic_DNA"/>
</dbReference>
<keyword evidence="5" id="KW-0812">Transmembrane</keyword>
<reference evidence="7 8" key="1">
    <citation type="submission" date="2017-02" db="EMBL/GenBank/DDBJ databases">
        <authorList>
            <person name="Peterson S.W."/>
        </authorList>
    </citation>
    <scope>NUCLEOTIDE SEQUENCE [LARGE SCALE GENOMIC DNA]</scope>
    <source>
        <strain evidence="7 8">USBA 369</strain>
    </source>
</reference>
<feature type="region of interest" description="Disordered" evidence="4">
    <location>
        <begin position="337"/>
        <end position="360"/>
    </location>
</feature>
<accession>A0A1T4QZB9</accession>
<evidence type="ECO:0000256" key="5">
    <source>
        <dbReference type="SAM" id="Phobius"/>
    </source>
</evidence>
<dbReference type="Proteomes" id="UP000190135">
    <property type="component" value="Unassembled WGS sequence"/>
</dbReference>
<dbReference type="SMART" id="SM00342">
    <property type="entry name" value="HTH_ARAC"/>
    <property type="match status" value="1"/>
</dbReference>
<feature type="transmembrane region" description="Helical" evidence="5">
    <location>
        <begin position="88"/>
        <end position="107"/>
    </location>
</feature>
<dbReference type="RefSeq" id="WP_207552925.1">
    <property type="nucleotide sequence ID" value="NZ_FUXL01000005.1"/>
</dbReference>
<evidence type="ECO:0000256" key="2">
    <source>
        <dbReference type="ARBA" id="ARBA00023125"/>
    </source>
</evidence>
<keyword evidence="5" id="KW-1133">Transmembrane helix</keyword>
<evidence type="ECO:0000313" key="8">
    <source>
        <dbReference type="Proteomes" id="UP000190135"/>
    </source>
</evidence>
<dbReference type="GO" id="GO:0043565">
    <property type="term" value="F:sequence-specific DNA binding"/>
    <property type="evidence" value="ECO:0007669"/>
    <property type="project" value="InterPro"/>
</dbReference>
<feature type="transmembrane region" description="Helical" evidence="5">
    <location>
        <begin position="183"/>
        <end position="207"/>
    </location>
</feature>
<feature type="transmembrane region" description="Helical" evidence="5">
    <location>
        <begin position="32"/>
        <end position="50"/>
    </location>
</feature>
<gene>
    <name evidence="7" type="ORF">SAMN05428963_105345</name>
</gene>
<evidence type="ECO:0000313" key="7">
    <source>
        <dbReference type="EMBL" id="SKA08688.1"/>
    </source>
</evidence>
<dbReference type="AlphaFoldDB" id="A0A1T4QZB9"/>
<evidence type="ECO:0000256" key="4">
    <source>
        <dbReference type="SAM" id="MobiDB-lite"/>
    </source>
</evidence>
<evidence type="ECO:0000259" key="6">
    <source>
        <dbReference type="PROSITE" id="PS01124"/>
    </source>
</evidence>
<organism evidence="7 8">
    <name type="scientific">Consotaella salsifontis</name>
    <dbReference type="NCBI Taxonomy" id="1365950"/>
    <lineage>
        <taxon>Bacteria</taxon>
        <taxon>Pseudomonadati</taxon>
        <taxon>Pseudomonadota</taxon>
        <taxon>Alphaproteobacteria</taxon>
        <taxon>Hyphomicrobiales</taxon>
        <taxon>Aurantimonadaceae</taxon>
        <taxon>Consotaella</taxon>
    </lineage>
</organism>
<feature type="transmembrane region" description="Helical" evidence="5">
    <location>
        <begin position="56"/>
        <end position="76"/>
    </location>
</feature>
<dbReference type="InterPro" id="IPR009057">
    <property type="entry name" value="Homeodomain-like_sf"/>
</dbReference>
<dbReference type="Pfam" id="PF12833">
    <property type="entry name" value="HTH_18"/>
    <property type="match status" value="1"/>
</dbReference>
<name>A0A1T4QZB9_9HYPH</name>